<keyword evidence="2" id="KW-1185">Reference proteome</keyword>
<dbReference type="Proteomes" id="UP000826540">
    <property type="component" value="Chromosome"/>
</dbReference>
<gene>
    <name evidence="1" type="ORF">K2F26_15090</name>
</gene>
<evidence type="ECO:0000313" key="1">
    <source>
        <dbReference type="EMBL" id="QYX30259.1"/>
    </source>
</evidence>
<evidence type="ECO:0008006" key="3">
    <source>
        <dbReference type="Google" id="ProtNLM"/>
    </source>
</evidence>
<accession>A0ABX8WV08</accession>
<proteinExistence type="predicted"/>
<dbReference type="RefSeq" id="WP_220608482.1">
    <property type="nucleotide sequence ID" value="NZ_CP080598.1"/>
</dbReference>
<name>A0ABX8WV08_9CYAN</name>
<protein>
    <recommendedName>
        <fullName evidence="3">HEPN domain-containing protein</fullName>
    </recommendedName>
</protein>
<organism evidence="1 2">
    <name type="scientific">Sphaerospermopsis torques-reginae ITEP-024</name>
    <dbReference type="NCBI Taxonomy" id="984208"/>
    <lineage>
        <taxon>Bacteria</taxon>
        <taxon>Bacillati</taxon>
        <taxon>Cyanobacteriota</taxon>
        <taxon>Cyanophyceae</taxon>
        <taxon>Nostocales</taxon>
        <taxon>Aphanizomenonaceae</taxon>
        <taxon>Sphaerospermopsis</taxon>
        <taxon>Sphaerospermopsis torques-reginae</taxon>
    </lineage>
</organism>
<reference evidence="1 2" key="1">
    <citation type="journal article" date="2022" name="J. Am. Chem. Soc.">
        <title>Biosynthesis of Guanitoxin Enables Global Environmental Detection in Freshwater Cyanobacteria.</title>
        <authorList>
            <person name="Lima S.T."/>
            <person name="Fallon T.R."/>
            <person name="Cordoza J.L."/>
            <person name="Chekan J.R."/>
            <person name="Delbaje E."/>
            <person name="Hopiavuori A.R."/>
            <person name="Alvarenga D.O."/>
            <person name="Wood S.M."/>
            <person name="Luhavaya H."/>
            <person name="Baumgartner J.T."/>
            <person name="Dorr F.A."/>
            <person name="Etchegaray A."/>
            <person name="Pinto E."/>
            <person name="McKinnie S.M.K."/>
            <person name="Fiore M.F."/>
            <person name="Moore B.S."/>
        </authorList>
    </citation>
    <scope>NUCLEOTIDE SEQUENCE [LARGE SCALE GENOMIC DNA]</scope>
    <source>
        <strain evidence="1 2">ITEP-024</strain>
    </source>
</reference>
<sequence>MEDYQAAFFERHTDTEILYRKELERRVAAMHFGGITIECLLKAIICNTLPGGANQTLITHSYTELLKKHNKLKCRVDNNLQVRKWLYQVENPIGQHFIDMRYSSLKPEALNEQNYKDWLYAYQSLITWLHKQITQL</sequence>
<evidence type="ECO:0000313" key="2">
    <source>
        <dbReference type="Proteomes" id="UP000826540"/>
    </source>
</evidence>
<dbReference type="EMBL" id="CP080598">
    <property type="protein sequence ID" value="QYX30259.1"/>
    <property type="molecule type" value="Genomic_DNA"/>
</dbReference>